<evidence type="ECO:0000256" key="1">
    <source>
        <dbReference type="SAM" id="MobiDB-lite"/>
    </source>
</evidence>
<gene>
    <name evidence="2" type="ORF">BJY14_007678</name>
</gene>
<keyword evidence="3" id="KW-1185">Reference proteome</keyword>
<comment type="caution">
    <text evidence="2">The sequence shown here is derived from an EMBL/GenBank/DDBJ whole genome shotgun (WGS) entry which is preliminary data.</text>
</comment>
<dbReference type="AlphaFoldDB" id="A0A7Y9ERE3"/>
<accession>A0A7Y9ERE3</accession>
<evidence type="ECO:0000313" key="2">
    <source>
        <dbReference type="EMBL" id="NYD51695.1"/>
    </source>
</evidence>
<proteinExistence type="predicted"/>
<protein>
    <submittedName>
        <fullName evidence="2">Uncharacterized protein</fullName>
    </submittedName>
</protein>
<feature type="region of interest" description="Disordered" evidence="1">
    <location>
        <begin position="54"/>
        <end position="78"/>
    </location>
</feature>
<reference evidence="2 3" key="1">
    <citation type="submission" date="2020-07" db="EMBL/GenBank/DDBJ databases">
        <title>Sequencing the genomes of 1000 actinobacteria strains.</title>
        <authorList>
            <person name="Klenk H.-P."/>
        </authorList>
    </citation>
    <scope>NUCLEOTIDE SEQUENCE [LARGE SCALE GENOMIC DNA]</scope>
    <source>
        <strain evidence="2 3">DSM 40398</strain>
    </source>
</reference>
<dbReference type="Proteomes" id="UP000529783">
    <property type="component" value="Unassembled WGS sequence"/>
</dbReference>
<dbReference type="EMBL" id="JACCBA010000001">
    <property type="protein sequence ID" value="NYD51695.1"/>
    <property type="molecule type" value="Genomic_DNA"/>
</dbReference>
<evidence type="ECO:0000313" key="3">
    <source>
        <dbReference type="Proteomes" id="UP000529783"/>
    </source>
</evidence>
<feature type="compositionally biased region" description="Low complexity" evidence="1">
    <location>
        <begin position="54"/>
        <end position="71"/>
    </location>
</feature>
<sequence length="95" mass="10233">MCGFEDSAAVEDAHVGDGEGVMCFTPATLEVDVTRRSSLPAWPRRPHLRLLYSSEASTTNTAASRSPSTPTKQGGHTVHTLVRVRHLAPRSATSF</sequence>
<organism evidence="2 3">
    <name type="scientific">Actinomadura luteofluorescens</name>
    <dbReference type="NCBI Taxonomy" id="46163"/>
    <lineage>
        <taxon>Bacteria</taxon>
        <taxon>Bacillati</taxon>
        <taxon>Actinomycetota</taxon>
        <taxon>Actinomycetes</taxon>
        <taxon>Streptosporangiales</taxon>
        <taxon>Thermomonosporaceae</taxon>
        <taxon>Actinomadura</taxon>
    </lineage>
</organism>
<name>A0A7Y9ERE3_9ACTN</name>